<dbReference type="EMBL" id="CP087164">
    <property type="protein sequence ID" value="UGS33761.1"/>
    <property type="molecule type" value="Genomic_DNA"/>
</dbReference>
<evidence type="ECO:0000256" key="1">
    <source>
        <dbReference type="ARBA" id="ARBA00022679"/>
    </source>
</evidence>
<proteinExistence type="predicted"/>
<organism evidence="3 4">
    <name type="scientific">Capillimicrobium parvum</name>
    <dbReference type="NCBI Taxonomy" id="2884022"/>
    <lineage>
        <taxon>Bacteria</taxon>
        <taxon>Bacillati</taxon>
        <taxon>Actinomycetota</taxon>
        <taxon>Thermoleophilia</taxon>
        <taxon>Solirubrobacterales</taxon>
        <taxon>Capillimicrobiaceae</taxon>
        <taxon>Capillimicrobium</taxon>
    </lineage>
</organism>
<dbReference type="AlphaFoldDB" id="A0A9E6XS21"/>
<dbReference type="InterPro" id="IPR001296">
    <property type="entry name" value="Glyco_trans_1"/>
</dbReference>
<dbReference type="GO" id="GO:0009103">
    <property type="term" value="P:lipopolysaccharide biosynthetic process"/>
    <property type="evidence" value="ECO:0007669"/>
    <property type="project" value="TreeGrafter"/>
</dbReference>
<keyword evidence="1" id="KW-0808">Transferase</keyword>
<dbReference type="GO" id="GO:0016757">
    <property type="term" value="F:glycosyltransferase activity"/>
    <property type="evidence" value="ECO:0007669"/>
    <property type="project" value="InterPro"/>
</dbReference>
<dbReference type="Proteomes" id="UP001162834">
    <property type="component" value="Chromosome"/>
</dbReference>
<evidence type="ECO:0000259" key="2">
    <source>
        <dbReference type="Pfam" id="PF00534"/>
    </source>
</evidence>
<name>A0A9E6XS21_9ACTN</name>
<accession>A0A9E6XS21</accession>
<feature type="domain" description="Glycosyl transferase family 1" evidence="2">
    <location>
        <begin position="197"/>
        <end position="277"/>
    </location>
</feature>
<dbReference type="CDD" id="cd03801">
    <property type="entry name" value="GT4_PimA-like"/>
    <property type="match status" value="1"/>
</dbReference>
<dbReference type="RefSeq" id="WP_259313455.1">
    <property type="nucleotide sequence ID" value="NZ_CP087164.1"/>
</dbReference>
<dbReference type="PANTHER" id="PTHR46401:SF2">
    <property type="entry name" value="GLYCOSYLTRANSFERASE WBBK-RELATED"/>
    <property type="match status" value="1"/>
</dbReference>
<sequence length="321" mass="34162">MSSPHAYFVCPDTDVPSGGIRVIYRHVEHLNAAGLSASVVHRAPGFRPTWFPAGGVPVTHTEAITPTPADLLVIPEIYGPDLARIGPGVPKAVFNQNAYNTFLGYTPEVGDRRTPYTHPEVAGAVVVSDDNAAYLRHGFPELAVHRVVNAVDPDLFRPAPKRRRIAFMPRKNAEQALQVINLLKFRGALDDVEVVALDGMSEAEVAAALRETLVFLSFGHPEGFGLPAAEAMACGCAVAGCHGYGGREFFTADHAFPVEIGDVVGLARTVEDLLARDPAELEATGARAAAFIAERYSPARERQSVVAAWRALAGAPAVAAA</sequence>
<protein>
    <recommendedName>
        <fullName evidence="2">Glycosyl transferase family 1 domain-containing protein</fullName>
    </recommendedName>
</protein>
<evidence type="ECO:0000313" key="4">
    <source>
        <dbReference type="Proteomes" id="UP001162834"/>
    </source>
</evidence>
<gene>
    <name evidence="3" type="ORF">DSM104329_00126</name>
</gene>
<dbReference type="Pfam" id="PF00534">
    <property type="entry name" value="Glycos_transf_1"/>
    <property type="match status" value="1"/>
</dbReference>
<dbReference type="KEGG" id="sbae:DSM104329_00126"/>
<evidence type="ECO:0000313" key="3">
    <source>
        <dbReference type="EMBL" id="UGS33761.1"/>
    </source>
</evidence>
<reference evidence="3" key="1">
    <citation type="journal article" date="2022" name="Int. J. Syst. Evol. Microbiol.">
        <title>Pseudomonas aegrilactucae sp. nov. and Pseudomonas morbosilactucae sp. nov., pathogens causing bacterial rot of lettuce in Japan.</title>
        <authorList>
            <person name="Sawada H."/>
            <person name="Fujikawa T."/>
            <person name="Satou M."/>
        </authorList>
    </citation>
    <scope>NUCLEOTIDE SEQUENCE</scope>
    <source>
        <strain evidence="3">0166_1</strain>
    </source>
</reference>
<dbReference type="SUPFAM" id="SSF53756">
    <property type="entry name" value="UDP-Glycosyltransferase/glycogen phosphorylase"/>
    <property type="match status" value="1"/>
</dbReference>
<dbReference type="Gene3D" id="3.40.50.2000">
    <property type="entry name" value="Glycogen Phosphorylase B"/>
    <property type="match status" value="1"/>
</dbReference>
<keyword evidence="4" id="KW-1185">Reference proteome</keyword>
<dbReference type="PANTHER" id="PTHR46401">
    <property type="entry name" value="GLYCOSYLTRANSFERASE WBBK-RELATED"/>
    <property type="match status" value="1"/>
</dbReference>